<evidence type="ECO:0000313" key="2">
    <source>
        <dbReference type="Proteomes" id="UP000255328"/>
    </source>
</evidence>
<organism evidence="1 2">
    <name type="scientific">Fusobacterium necrogenes</name>
    <dbReference type="NCBI Taxonomy" id="858"/>
    <lineage>
        <taxon>Bacteria</taxon>
        <taxon>Fusobacteriati</taxon>
        <taxon>Fusobacteriota</taxon>
        <taxon>Fusobacteriia</taxon>
        <taxon>Fusobacteriales</taxon>
        <taxon>Fusobacteriaceae</taxon>
        <taxon>Fusobacterium</taxon>
    </lineage>
</organism>
<dbReference type="AlphaFoldDB" id="A0A377GZF1"/>
<dbReference type="EMBL" id="UGGU01000003">
    <property type="protein sequence ID" value="STO32243.1"/>
    <property type="molecule type" value="Genomic_DNA"/>
</dbReference>
<gene>
    <name evidence="1" type="ORF">NCTC10723_01736</name>
</gene>
<keyword evidence="2" id="KW-1185">Reference proteome</keyword>
<dbReference type="RefSeq" id="WP_115271202.1">
    <property type="nucleotide sequence ID" value="NZ_CASFEE010000019.1"/>
</dbReference>
<dbReference type="OrthoDB" id="86048at2"/>
<evidence type="ECO:0000313" key="1">
    <source>
        <dbReference type="EMBL" id="STO32243.1"/>
    </source>
</evidence>
<accession>A0A377GZF1</accession>
<evidence type="ECO:0008006" key="3">
    <source>
        <dbReference type="Google" id="ProtNLM"/>
    </source>
</evidence>
<dbReference type="Proteomes" id="UP000255328">
    <property type="component" value="Unassembled WGS sequence"/>
</dbReference>
<sequence length="255" mass="29113">MRRALVLFGNEIERGSLADSVVFLEKQLGFKIYPLYVRDIAREKLMSATDGLMLAGRSPFINQGWEEIEKVEIQGIKEMLKEKGIKSELIVDMGDISEVVTEQMKKCDLLVMGKNDILTEREINLLKANYKSILLIGEKPLQAIENVLIGNDNGVKVNRSCTHFMNLFPEVKRFSSFVINKEIEENMLVEYLVGHEKDVEHEEIITNNYEDVIKRINEADLFIMGNLSKSYLFEKVIGKNGIKLLEKGKVPIFIG</sequence>
<name>A0A377GZF1_9FUSO</name>
<proteinExistence type="predicted"/>
<protein>
    <recommendedName>
        <fullName evidence="3">Universal stress protein family</fullName>
    </recommendedName>
</protein>
<dbReference type="Gene3D" id="3.40.50.12370">
    <property type="match status" value="1"/>
</dbReference>
<reference evidence="1 2" key="1">
    <citation type="submission" date="2018-06" db="EMBL/GenBank/DDBJ databases">
        <authorList>
            <consortium name="Pathogen Informatics"/>
            <person name="Doyle S."/>
        </authorList>
    </citation>
    <scope>NUCLEOTIDE SEQUENCE [LARGE SCALE GENOMIC DNA]</scope>
    <source>
        <strain evidence="1 2">NCTC10723</strain>
    </source>
</reference>
<dbReference type="InterPro" id="IPR035899">
    <property type="entry name" value="DBL_dom_sf"/>
</dbReference>
<dbReference type="SUPFAM" id="SSF52402">
    <property type="entry name" value="Adenine nucleotide alpha hydrolases-like"/>
    <property type="match status" value="1"/>
</dbReference>
<dbReference type="SUPFAM" id="SSF48065">
    <property type="entry name" value="DBL homology domain (DH-domain)"/>
    <property type="match status" value="1"/>
</dbReference>